<feature type="compositionally biased region" description="Basic and acidic residues" evidence="1">
    <location>
        <begin position="259"/>
        <end position="277"/>
    </location>
</feature>
<evidence type="ECO:0000313" key="2">
    <source>
        <dbReference type="EMBL" id="VEN56968.1"/>
    </source>
</evidence>
<evidence type="ECO:0000256" key="1">
    <source>
        <dbReference type="SAM" id="MobiDB-lite"/>
    </source>
</evidence>
<feature type="compositionally biased region" description="Low complexity" evidence="1">
    <location>
        <begin position="352"/>
        <end position="361"/>
    </location>
</feature>
<dbReference type="OrthoDB" id="8122210at2759"/>
<protein>
    <submittedName>
        <fullName evidence="2">Uncharacterized protein</fullName>
    </submittedName>
</protein>
<dbReference type="EMBL" id="CAACVG010010916">
    <property type="protein sequence ID" value="VEN56968.1"/>
    <property type="molecule type" value="Genomic_DNA"/>
</dbReference>
<keyword evidence="3" id="KW-1185">Reference proteome</keyword>
<feature type="region of interest" description="Disordered" evidence="1">
    <location>
        <begin position="259"/>
        <end position="279"/>
    </location>
</feature>
<reference evidence="2 3" key="1">
    <citation type="submission" date="2019-01" db="EMBL/GenBank/DDBJ databases">
        <authorList>
            <person name="Sayadi A."/>
        </authorList>
    </citation>
    <scope>NUCLEOTIDE SEQUENCE [LARGE SCALE GENOMIC DNA]</scope>
</reference>
<dbReference type="AlphaFoldDB" id="A0A653DAE7"/>
<dbReference type="Proteomes" id="UP000410492">
    <property type="component" value="Unassembled WGS sequence"/>
</dbReference>
<gene>
    <name evidence="2" type="ORF">CALMAC_LOCUS15716</name>
</gene>
<name>A0A653DAE7_CALMS</name>
<feature type="region of interest" description="Disordered" evidence="1">
    <location>
        <begin position="94"/>
        <end position="113"/>
    </location>
</feature>
<feature type="region of interest" description="Disordered" evidence="1">
    <location>
        <begin position="301"/>
        <end position="361"/>
    </location>
</feature>
<sequence>MKFLKSDKCRVCKRVFCCTSCRDIHETSKHNFFADCDICKYGQTILSSISTYSEVLLGHLKTSHFPLRCDLCKRTFNTIDDVFQHIKCPEANKVQAKDDGKSPKTPVQISHDTNFDSPPLTNLLAGKNLIDNKNIKAVVSLATSTPMHHGGGNLEKVQEVIITPVESTEHTKNSILKNPNSQCNNSSKRVTFYGTPFIESSHRKPKNMVMAGTPNGDQSSKNVDSAAISSMMSPSKFYTAKTEQTTNPIHPSNEVIVEETKPEEDPKNDKEELKEVLDTSYEPQDNTVWISALNISVEICSDEDAGKENEEDKTAGDKVDEEQDKDSNAIEQTIEDDEKLEGMPKTNLATPSASKVSSRKISIVKPTPAKKEKKEEQLFVDMIQTYSTPNVPRTTQPSAPLMFAHSDLNPPISTIHLESTSNAMSIIAPNSSATTANEAIAQESSAVKSNETYDADCNTSDTSISKGNTIWASVSNILSNIFHNFSGVDASYEDRATRALKRCSSDNDIFEPLRKKHKLTDIKCRRPIRDLPPLGISNDLQINIRVNITEGTKKIYVDKATITDEWLFSNQ</sequence>
<organism evidence="2 3">
    <name type="scientific">Callosobruchus maculatus</name>
    <name type="common">Southern cowpea weevil</name>
    <name type="synonym">Pulse bruchid</name>
    <dbReference type="NCBI Taxonomy" id="64391"/>
    <lineage>
        <taxon>Eukaryota</taxon>
        <taxon>Metazoa</taxon>
        <taxon>Ecdysozoa</taxon>
        <taxon>Arthropoda</taxon>
        <taxon>Hexapoda</taxon>
        <taxon>Insecta</taxon>
        <taxon>Pterygota</taxon>
        <taxon>Neoptera</taxon>
        <taxon>Endopterygota</taxon>
        <taxon>Coleoptera</taxon>
        <taxon>Polyphaga</taxon>
        <taxon>Cucujiformia</taxon>
        <taxon>Chrysomeloidea</taxon>
        <taxon>Chrysomelidae</taxon>
        <taxon>Bruchinae</taxon>
        <taxon>Bruchini</taxon>
        <taxon>Callosobruchus</taxon>
    </lineage>
</organism>
<accession>A0A653DAE7</accession>
<evidence type="ECO:0000313" key="3">
    <source>
        <dbReference type="Proteomes" id="UP000410492"/>
    </source>
</evidence>
<proteinExistence type="predicted"/>
<feature type="compositionally biased region" description="Basic and acidic residues" evidence="1">
    <location>
        <begin position="304"/>
        <end position="318"/>
    </location>
</feature>